<evidence type="ECO:0000256" key="1">
    <source>
        <dbReference type="ARBA" id="ARBA00004651"/>
    </source>
</evidence>
<name>A0ABP0EV55_CLALP</name>
<feature type="transmembrane region" description="Helical" evidence="7">
    <location>
        <begin position="395"/>
        <end position="417"/>
    </location>
</feature>
<evidence type="ECO:0000256" key="5">
    <source>
        <dbReference type="ARBA" id="ARBA00022989"/>
    </source>
</evidence>
<comment type="caution">
    <text evidence="10">The sequence shown here is derived from an EMBL/GenBank/DDBJ whole genome shotgun (WGS) entry which is preliminary data.</text>
</comment>
<feature type="transmembrane region" description="Helical" evidence="7">
    <location>
        <begin position="460"/>
        <end position="478"/>
    </location>
</feature>
<dbReference type="PANTHER" id="PTHR14319">
    <property type="entry name" value="FIVE-SPAN TRANSMEMBRANE PROTEIN M83"/>
    <property type="match status" value="1"/>
</dbReference>
<dbReference type="Pfam" id="PF25783">
    <property type="entry name" value="BigA_beta"/>
    <property type="match status" value="1"/>
</dbReference>
<feature type="chain" id="PRO_5046495138" description="Putative surface-exposed virulence protein BigA beta-sandwich domain-containing protein" evidence="8">
    <location>
        <begin position="23"/>
        <end position="621"/>
    </location>
</feature>
<evidence type="ECO:0000256" key="7">
    <source>
        <dbReference type="SAM" id="Phobius"/>
    </source>
</evidence>
<feature type="transmembrane region" description="Helical" evidence="7">
    <location>
        <begin position="539"/>
        <end position="561"/>
    </location>
</feature>
<feature type="domain" description="Putative surface-exposed virulence protein BigA beta-sandwich" evidence="9">
    <location>
        <begin position="185"/>
        <end position="252"/>
    </location>
</feature>
<feature type="transmembrane region" description="Helical" evidence="7">
    <location>
        <begin position="424"/>
        <end position="440"/>
    </location>
</feature>
<evidence type="ECO:0000256" key="6">
    <source>
        <dbReference type="ARBA" id="ARBA00023136"/>
    </source>
</evidence>
<dbReference type="Pfam" id="PF12036">
    <property type="entry name" value="DUF3522"/>
    <property type="match status" value="1"/>
</dbReference>
<evidence type="ECO:0000313" key="10">
    <source>
        <dbReference type="EMBL" id="CAK8671255.1"/>
    </source>
</evidence>
<gene>
    <name evidence="10" type="ORF">CVLEPA_LOCUS305</name>
</gene>
<protein>
    <recommendedName>
        <fullName evidence="9">Putative surface-exposed virulence protein BigA beta-sandwich domain-containing protein</fullName>
    </recommendedName>
</protein>
<evidence type="ECO:0000256" key="4">
    <source>
        <dbReference type="ARBA" id="ARBA00022692"/>
    </source>
</evidence>
<keyword evidence="4 7" id="KW-0812">Transmembrane</keyword>
<proteinExistence type="inferred from homology"/>
<feature type="transmembrane region" description="Helical" evidence="7">
    <location>
        <begin position="509"/>
        <end position="527"/>
    </location>
</feature>
<evidence type="ECO:0000256" key="3">
    <source>
        <dbReference type="ARBA" id="ARBA00022475"/>
    </source>
</evidence>
<sequence>MMLQMLTFIILWSFILFCPSSSNELINANNTNQIVDFGPKRVFRFSGLGSQEVLHWTLVDFYDELVVRFSGTVNETGGGISTGCADTNVTLVVRQAAIPISNPKNAIIPDRTFVQSDGLLFSGNFILSASTQGQEHDVIVSPNVNQPEHYFAALFLPDTDEKIDVAGLTKECHYYSKLKVFSNNSSAPSATVAEFVDINNTEAYLTRKQQSLFNVQFVPENTQHNLTVISSKTFTWDVIPVTDSGGNMNIRLKTLENNIQNITSYNTSVVGYLRNNLTMLTNGTMGEEVLRLNYTNSQTETTLYFPFPVSGKWFLTLELECNFAFVGDCSSVIQTFEIFISIGACIENCHADKKRGSCGLYRTDDILFTACKCKLGWKGIACNDGSEAISYATQLLHTLLLTLSNVIFFVCTGLAVYRKFYTEALVYFFVGFMSTFYHACDQPGQAVYCLMPYGSLQFSDFYGSISAMWFTLIAVAQLSPALESWLHVLGCLGIAVGISIDRFNLWTTVVPITVGVATVLTVWIVQCRKTKQCYPGKKITFVSILPGVICAGVGLALFAFVETDANYYIVHSLWHILMAFAVLFLLPWATKRPNKVYDTLSNPNTPPLYITHRLSDNSLTL</sequence>
<feature type="transmembrane region" description="Helical" evidence="7">
    <location>
        <begin position="567"/>
        <end position="586"/>
    </location>
</feature>
<keyword evidence="5 7" id="KW-1133">Transmembrane helix</keyword>
<comment type="similarity">
    <text evidence="2">Belongs to the TMEM8 family.</text>
</comment>
<organism evidence="10 11">
    <name type="scientific">Clavelina lepadiformis</name>
    <name type="common">Light-bulb sea squirt</name>
    <name type="synonym">Ascidia lepadiformis</name>
    <dbReference type="NCBI Taxonomy" id="159417"/>
    <lineage>
        <taxon>Eukaryota</taxon>
        <taxon>Metazoa</taxon>
        <taxon>Chordata</taxon>
        <taxon>Tunicata</taxon>
        <taxon>Ascidiacea</taxon>
        <taxon>Aplousobranchia</taxon>
        <taxon>Clavelinidae</taxon>
        <taxon>Clavelina</taxon>
    </lineage>
</organism>
<reference evidence="10 11" key="1">
    <citation type="submission" date="2024-02" db="EMBL/GenBank/DDBJ databases">
        <authorList>
            <person name="Daric V."/>
            <person name="Darras S."/>
        </authorList>
    </citation>
    <scope>NUCLEOTIDE SEQUENCE [LARGE SCALE GENOMIC DNA]</scope>
</reference>
<dbReference type="PANTHER" id="PTHR14319:SF3">
    <property type="entry name" value="TRANSMEMBRANE PROTEIN-LIKE PROTEIN"/>
    <property type="match status" value="1"/>
</dbReference>
<evidence type="ECO:0000256" key="2">
    <source>
        <dbReference type="ARBA" id="ARBA00005542"/>
    </source>
</evidence>
<keyword evidence="3" id="KW-1003">Cell membrane</keyword>
<dbReference type="InterPro" id="IPR058034">
    <property type="entry name" value="BigA_beta"/>
</dbReference>
<dbReference type="InterPro" id="IPR021910">
    <property type="entry name" value="NGX6/PGAP6/MYMK"/>
</dbReference>
<evidence type="ECO:0000259" key="9">
    <source>
        <dbReference type="Pfam" id="PF25783"/>
    </source>
</evidence>
<evidence type="ECO:0000313" key="11">
    <source>
        <dbReference type="Proteomes" id="UP001642483"/>
    </source>
</evidence>
<accession>A0ABP0EV55</accession>
<dbReference type="EMBL" id="CAWYQH010000001">
    <property type="protein sequence ID" value="CAK8671255.1"/>
    <property type="molecule type" value="Genomic_DNA"/>
</dbReference>
<dbReference type="Proteomes" id="UP001642483">
    <property type="component" value="Unassembled WGS sequence"/>
</dbReference>
<feature type="transmembrane region" description="Helical" evidence="7">
    <location>
        <begin position="485"/>
        <end position="503"/>
    </location>
</feature>
<feature type="signal peptide" evidence="8">
    <location>
        <begin position="1"/>
        <end position="22"/>
    </location>
</feature>
<comment type="subcellular location">
    <subcellularLocation>
        <location evidence="1">Cell membrane</location>
        <topology evidence="1">Multi-pass membrane protein</topology>
    </subcellularLocation>
</comment>
<keyword evidence="8" id="KW-0732">Signal</keyword>
<evidence type="ECO:0000256" key="8">
    <source>
        <dbReference type="SAM" id="SignalP"/>
    </source>
</evidence>
<keyword evidence="6 7" id="KW-0472">Membrane</keyword>
<keyword evidence="11" id="KW-1185">Reference proteome</keyword>